<sequence>MTRSGVSLTLLGLALLAGCAYGAPNEDAAVDLRFGPVLSPPWLFETRGGDLVAQSSRPDTPPHLLQPAKDGRIRDISAAASRASSIVAWLTASGEGRKLQLLEVPAQGELPAPVEIASRISSNAVRVVADERGRRYVLDASLGPNPRVQVTSLGDESSPSVGKRIELDIAEIGSIALLSAVVTEQRLYLFVTSSTDTQAVISALTYRLPSLERDGPVKLVSEADRFVFIEPLVHSKKPGVVYKYQRDGTLGLGIALHHGREWQDFAIPDAKGLDVARATASAWDDGRILIVLSGEDSDHFKQRIYAAASNDWGKTWEFQQISRPKVSATRAWLPDLAVSGDRVAVAWEDSRDIRAAVHLQLSRDRGRSWLDQDIQVSDERHYAMRPRIRARKDDLFIAWYAYRTDARKKADGTLVRLSWQDAFGRAQRERHQDSTDDKRLELRKTVNDYWDALQAGDLRRAYDHHDPFFRARMPFDAFAARRGQFVYHAHEIRSLEIDGNVARVHSTVNFEIPKLIVMGREQSVPRRDSPIEDVWLYVDRAWHRQYVDAISGGSAIKY</sequence>
<dbReference type="AlphaFoldDB" id="A0A6M0K0P1"/>
<keyword evidence="1" id="KW-0732">Signal</keyword>
<dbReference type="Gene3D" id="2.120.10.10">
    <property type="match status" value="1"/>
</dbReference>
<comment type="caution">
    <text evidence="2">The sequence shown here is derived from an EMBL/GenBank/DDBJ whole genome shotgun (WGS) entry which is preliminary data.</text>
</comment>
<dbReference type="RefSeq" id="WP_164453811.1">
    <property type="nucleotide sequence ID" value="NZ_JAAIJQ010000048.1"/>
</dbReference>
<proteinExistence type="predicted"/>
<organism evidence="2 3">
    <name type="scientific">Thiorhodococcus minor</name>
    <dbReference type="NCBI Taxonomy" id="57489"/>
    <lineage>
        <taxon>Bacteria</taxon>
        <taxon>Pseudomonadati</taxon>
        <taxon>Pseudomonadota</taxon>
        <taxon>Gammaproteobacteria</taxon>
        <taxon>Chromatiales</taxon>
        <taxon>Chromatiaceae</taxon>
        <taxon>Thiorhodococcus</taxon>
    </lineage>
</organism>
<protein>
    <recommendedName>
        <fullName evidence="4">Exo-alpha-sialidase</fullName>
    </recommendedName>
</protein>
<feature type="chain" id="PRO_5026805441" description="Exo-alpha-sialidase" evidence="1">
    <location>
        <begin position="23"/>
        <end position="558"/>
    </location>
</feature>
<dbReference type="Proteomes" id="UP000483379">
    <property type="component" value="Unassembled WGS sequence"/>
</dbReference>
<evidence type="ECO:0000256" key="1">
    <source>
        <dbReference type="SAM" id="SignalP"/>
    </source>
</evidence>
<dbReference type="CDD" id="cd15482">
    <property type="entry name" value="Sialidase_non-viral"/>
    <property type="match status" value="1"/>
</dbReference>
<evidence type="ECO:0000313" key="3">
    <source>
        <dbReference type="Proteomes" id="UP000483379"/>
    </source>
</evidence>
<gene>
    <name evidence="2" type="ORF">G3446_15870</name>
</gene>
<evidence type="ECO:0008006" key="4">
    <source>
        <dbReference type="Google" id="ProtNLM"/>
    </source>
</evidence>
<dbReference type="EMBL" id="JAAIJQ010000048">
    <property type="protein sequence ID" value="NEV63346.1"/>
    <property type="molecule type" value="Genomic_DNA"/>
</dbReference>
<dbReference type="SUPFAM" id="SSF50939">
    <property type="entry name" value="Sialidases"/>
    <property type="match status" value="1"/>
</dbReference>
<dbReference type="InterPro" id="IPR036278">
    <property type="entry name" value="Sialidase_sf"/>
</dbReference>
<accession>A0A6M0K0P1</accession>
<feature type="signal peptide" evidence="1">
    <location>
        <begin position="1"/>
        <end position="22"/>
    </location>
</feature>
<reference evidence="2 3" key="1">
    <citation type="submission" date="2020-02" db="EMBL/GenBank/DDBJ databases">
        <title>Genome sequences of Thiorhodococcus mannitoliphagus and Thiorhodococcus minor, purple sulfur photosynthetic bacteria in the gammaproteobacterial family, Chromatiaceae.</title>
        <authorList>
            <person name="Aviles F.A."/>
            <person name="Meyer T.E."/>
            <person name="Kyndt J.A."/>
        </authorList>
    </citation>
    <scope>NUCLEOTIDE SEQUENCE [LARGE SCALE GENOMIC DNA]</scope>
    <source>
        <strain evidence="2 3">DSM 11518</strain>
    </source>
</reference>
<keyword evidence="3" id="KW-1185">Reference proteome</keyword>
<name>A0A6M0K0P1_9GAMM</name>
<evidence type="ECO:0000313" key="2">
    <source>
        <dbReference type="EMBL" id="NEV63346.1"/>
    </source>
</evidence>
<dbReference type="PROSITE" id="PS51257">
    <property type="entry name" value="PROKAR_LIPOPROTEIN"/>
    <property type="match status" value="1"/>
</dbReference>